<dbReference type="Gene3D" id="3.10.20.90">
    <property type="entry name" value="Phosphatidylinositol 3-kinase Catalytic Subunit, Chain A, domain 1"/>
    <property type="match status" value="1"/>
</dbReference>
<feature type="region of interest" description="Disordered" evidence="9">
    <location>
        <begin position="241"/>
        <end position="264"/>
    </location>
</feature>
<dbReference type="PANTHER" id="PTHR45626">
    <property type="entry name" value="TRANSCRIPTION TERMINATION FACTOR 2-RELATED"/>
    <property type="match status" value="1"/>
</dbReference>
<dbReference type="InterPro" id="IPR001841">
    <property type="entry name" value="Znf_RING"/>
</dbReference>
<feature type="region of interest" description="Disordered" evidence="9">
    <location>
        <begin position="1233"/>
        <end position="1256"/>
    </location>
</feature>
<dbReference type="PROSITE" id="PS51194">
    <property type="entry name" value="HELICASE_CTER"/>
    <property type="match status" value="1"/>
</dbReference>
<dbReference type="InterPro" id="IPR000330">
    <property type="entry name" value="SNF2_N"/>
</dbReference>
<dbReference type="Pfam" id="PF00646">
    <property type="entry name" value="F-box"/>
    <property type="match status" value="1"/>
</dbReference>
<dbReference type="InterPro" id="IPR049730">
    <property type="entry name" value="SNF2/RAD54-like_C"/>
</dbReference>
<dbReference type="InterPro" id="IPR017907">
    <property type="entry name" value="Znf_RING_CS"/>
</dbReference>
<sequence>MEAAASDERPFCGVLGCQTHVGDRRATLSAVLEELRPEMRREHATIKAATPGYLCAGDLPEDVVERILGFLDPKCASTLACTCRGFRSRVEETSPGLALTLHPHQRAALGWMRRRERARLPPILDPLWKPIDCEDGRVLWLHTLKGELSDHHPDVYEDSQGGMLCDEPGLGKTVTALALVLARRGWRPSPPIGYTARKMESCWYYEDTNSGGAGGYGSPAVMAAVPTLDAETPAITPMKTSAAFAGSSSRGNSSGLRRSKRSAGNTPVGYFASVCKNGLDGTMSRSAKRSKLEEKQAYEALAAATTVEVPDWQTRLECSAHSAPIGFIARTGLKEDSARLARNTSYFESILRNCVVYVGRAATCDVVDYILENTEEVSHAMPLSMPLFRRNSDQPPIFRALGLEPYTGVGKLENAIPYAPPGSATEDLILDKQALHDAIRVVDNRGSSSEPMRVWLSSATLIIIPSVLIEHWLQQISFCTWNITGEGVPRVAVLDKPPKVDGFSSVYKTEGSLEPVHLNDLAHVDAKDLANDFDIVIMPINRLSTEFSKVDTPILRILWQRVILDEGHQLGASLAVTAKLSVACALKAHARWLMTGTPTPTTLKGAGTAHLQPLLGFLRQPPYGTSAGLWTTAVQRPLEGRDRFAQADAVVRLGDVLRRCMVRTCKSHIELPPLKRTTSMLQFSDVHADSYNDLVAFVKRNLLLADWGDPNHTESLLNPKNVREAAATVTNLREAACVVGQMPITCSSDEFDETILALMQLLKERGFGDEERKARVRRVSPMLMQCKGTCDLCLHKVLMPLVTPCAHILCCGCVMRGPPKGKTLNGKDVEDERVNEPELPPGVHRAPRGCPVCGSAYFMEEDHDNNLNPVQEVPKDLIELQPKLEQHSWKVDESRGGDGVYAQGESSKVDHLLAELRKIGAAVSAEIVKQQDDRDAFFAREANGMSENTPGWSGRLNANAQAREGTTQQGRRRKRMLDAATPLRLRDFTPTAPPPKKCIIYSDFRPHLDTIDLALYGARVPHESITRIGQSRYDREQALKNFKNDPDCAVLLLNRAAAEGLDLSFVSYVFLMEPLSNMSLEQQVISRAHRMGQKDTVRVKVFAMANTAEEIMLDVQSELARNGTKMSLDSLDATTRHDVTEDSEADVAPTVVAESLSRRRILERLELVPSKSSDEAAARKAKAVTDHFERIRNGGDGRVLGNGKKKGEEEEARWMREALEASARELEARASDGGVLGIGSPQSGVPNREEIAEDDKSEAWTMRVRDPNDGGAVKDFTLPNAGKTTVSAMRARISSRIGASIDAFVVRCGFPPRALTDRDLCTPIALLGIQANDLINLQAENAPDMHQADATIVTTTAKPKLTKAARAKALDTSVLDAKVQRRLKTVLKQSETSTEMMLQDPDEDPRGAGAGGGAAGAMSIDLLRAAEGGKRAVNDASIRSLQTAFQAMVEERAKESEGNMKCGAARSGAVEYSTLADGRLVVKYEAVDISTGRRQKKTDCVQDIPAAMLPIVLALVAADADTNASARANLSPPSMAVASPRVFWAVVRHGGVGPHLSFPDALEKIAPKLKFDWHAIDARERRANPRYADYDTSH</sequence>
<dbReference type="Pfam" id="PF00271">
    <property type="entry name" value="Helicase_C"/>
    <property type="match status" value="1"/>
</dbReference>
<reference evidence="12" key="1">
    <citation type="submission" date="2021-01" db="EMBL/GenBank/DDBJ databases">
        <authorList>
            <person name="Corre E."/>
            <person name="Pelletier E."/>
            <person name="Niang G."/>
            <person name="Scheremetjew M."/>
            <person name="Finn R."/>
            <person name="Kale V."/>
            <person name="Holt S."/>
            <person name="Cochrane G."/>
            <person name="Meng A."/>
            <person name="Brown T."/>
            <person name="Cohen L."/>
        </authorList>
    </citation>
    <scope>NUCLEOTIDE SEQUENCE</scope>
    <source>
        <strain evidence="12">Clade-A-BCC118000</strain>
    </source>
</reference>
<evidence type="ECO:0000313" key="12">
    <source>
        <dbReference type="EMBL" id="CAD8224579.1"/>
    </source>
</evidence>
<keyword evidence="2" id="KW-0479">Metal-binding</keyword>
<dbReference type="SUPFAM" id="SSF52540">
    <property type="entry name" value="P-loop containing nucleoside triphosphate hydrolases"/>
    <property type="match status" value="3"/>
</dbReference>
<dbReference type="GO" id="GO:0006281">
    <property type="term" value="P:DNA repair"/>
    <property type="evidence" value="ECO:0007669"/>
    <property type="project" value="TreeGrafter"/>
</dbReference>
<feature type="compositionally biased region" description="Low complexity" evidence="9">
    <location>
        <begin position="241"/>
        <end position="256"/>
    </location>
</feature>
<evidence type="ECO:0000256" key="3">
    <source>
        <dbReference type="ARBA" id="ARBA00022741"/>
    </source>
</evidence>
<dbReference type="EMBL" id="HBDX01006172">
    <property type="protein sequence ID" value="CAD8224579.1"/>
    <property type="molecule type" value="Transcribed_RNA"/>
</dbReference>
<evidence type="ECO:0000256" key="7">
    <source>
        <dbReference type="ARBA" id="ARBA00022840"/>
    </source>
</evidence>
<dbReference type="PROSITE" id="PS00518">
    <property type="entry name" value="ZF_RING_1"/>
    <property type="match status" value="1"/>
</dbReference>
<dbReference type="SMART" id="SM00184">
    <property type="entry name" value="RING"/>
    <property type="match status" value="1"/>
</dbReference>
<dbReference type="PANTHER" id="PTHR45626:SF14">
    <property type="entry name" value="ATP-DEPENDENT DNA HELICASE (EUROFUNG)"/>
    <property type="match status" value="1"/>
</dbReference>
<evidence type="ECO:0000259" key="10">
    <source>
        <dbReference type="PROSITE" id="PS50089"/>
    </source>
</evidence>
<dbReference type="GO" id="GO:0005634">
    <property type="term" value="C:nucleus"/>
    <property type="evidence" value="ECO:0007669"/>
    <property type="project" value="TreeGrafter"/>
</dbReference>
<dbReference type="GO" id="GO:0008270">
    <property type="term" value="F:zinc ion binding"/>
    <property type="evidence" value="ECO:0007669"/>
    <property type="project" value="UniProtKB-KW"/>
</dbReference>
<dbReference type="SUPFAM" id="SSF81383">
    <property type="entry name" value="F-box domain"/>
    <property type="match status" value="1"/>
</dbReference>
<protein>
    <submittedName>
        <fullName evidence="12">Uncharacterized protein</fullName>
    </submittedName>
</protein>
<keyword evidence="3" id="KW-0547">Nucleotide-binding</keyword>
<dbReference type="CDD" id="cd18793">
    <property type="entry name" value="SF2_C_SNF"/>
    <property type="match status" value="1"/>
</dbReference>
<evidence type="ECO:0000256" key="1">
    <source>
        <dbReference type="ARBA" id="ARBA00008438"/>
    </source>
</evidence>
<name>A0A7R9T488_9CHLO</name>
<dbReference type="InterPro" id="IPR001810">
    <property type="entry name" value="F-box_dom"/>
</dbReference>
<dbReference type="GO" id="GO:0016787">
    <property type="term" value="F:hydrolase activity"/>
    <property type="evidence" value="ECO:0007669"/>
    <property type="project" value="UniProtKB-KW"/>
</dbReference>
<evidence type="ECO:0000256" key="4">
    <source>
        <dbReference type="ARBA" id="ARBA00022771"/>
    </source>
</evidence>
<comment type="similarity">
    <text evidence="1">Belongs to the SNF2/RAD54 helicase family. RAD16 subfamily.</text>
</comment>
<evidence type="ECO:0000256" key="6">
    <source>
        <dbReference type="ARBA" id="ARBA00022833"/>
    </source>
</evidence>
<keyword evidence="6" id="KW-0862">Zinc</keyword>
<dbReference type="Gene3D" id="3.40.50.300">
    <property type="entry name" value="P-loop containing nucleotide triphosphate hydrolases"/>
    <property type="match status" value="1"/>
</dbReference>
<dbReference type="PROSITE" id="PS50089">
    <property type="entry name" value="ZF_RING_2"/>
    <property type="match status" value="1"/>
</dbReference>
<feature type="domain" description="RING-type" evidence="10">
    <location>
        <begin position="790"/>
        <end position="853"/>
    </location>
</feature>
<dbReference type="InterPro" id="IPR027417">
    <property type="entry name" value="P-loop_NTPase"/>
</dbReference>
<dbReference type="CDD" id="cd09917">
    <property type="entry name" value="F-box_SF"/>
    <property type="match status" value="1"/>
</dbReference>
<evidence type="ECO:0000256" key="2">
    <source>
        <dbReference type="ARBA" id="ARBA00022723"/>
    </source>
</evidence>
<dbReference type="Pfam" id="PF00176">
    <property type="entry name" value="SNF2-rel_dom"/>
    <property type="match status" value="1"/>
</dbReference>
<keyword evidence="7" id="KW-0067">ATP-binding</keyword>
<feature type="domain" description="Helicase C-terminal" evidence="11">
    <location>
        <begin position="984"/>
        <end position="1132"/>
    </location>
</feature>
<dbReference type="GO" id="GO:0005524">
    <property type="term" value="F:ATP binding"/>
    <property type="evidence" value="ECO:0007669"/>
    <property type="project" value="UniProtKB-KW"/>
</dbReference>
<evidence type="ECO:0000256" key="9">
    <source>
        <dbReference type="SAM" id="MobiDB-lite"/>
    </source>
</evidence>
<dbReference type="SMART" id="SM00256">
    <property type="entry name" value="FBOX"/>
    <property type="match status" value="1"/>
</dbReference>
<proteinExistence type="inferred from homology"/>
<accession>A0A7R9T488</accession>
<evidence type="ECO:0000259" key="11">
    <source>
        <dbReference type="PROSITE" id="PS51194"/>
    </source>
</evidence>
<gene>
    <name evidence="12" type="ORF">OLUC0939_LOCUS5305</name>
</gene>
<dbReference type="Gene3D" id="3.40.50.10810">
    <property type="entry name" value="Tandem AAA-ATPase domain"/>
    <property type="match status" value="1"/>
</dbReference>
<feature type="region of interest" description="Disordered" evidence="9">
    <location>
        <begin position="1388"/>
        <end position="1413"/>
    </location>
</feature>
<keyword evidence="4 8" id="KW-0863">Zinc-finger</keyword>
<keyword evidence="5" id="KW-0378">Hydrolase</keyword>
<evidence type="ECO:0000256" key="5">
    <source>
        <dbReference type="ARBA" id="ARBA00022801"/>
    </source>
</evidence>
<dbReference type="InterPro" id="IPR014001">
    <property type="entry name" value="Helicase_ATP-bd"/>
</dbReference>
<dbReference type="GO" id="GO:0008094">
    <property type="term" value="F:ATP-dependent activity, acting on DNA"/>
    <property type="evidence" value="ECO:0007669"/>
    <property type="project" value="TreeGrafter"/>
</dbReference>
<dbReference type="InterPro" id="IPR036047">
    <property type="entry name" value="F-box-like_dom_sf"/>
</dbReference>
<dbReference type="InterPro" id="IPR050628">
    <property type="entry name" value="SNF2_RAD54_helicase_TF"/>
</dbReference>
<organism evidence="12">
    <name type="scientific">Ostreococcus sp. 'lucimarinus'</name>
    <dbReference type="NCBI Taxonomy" id="242159"/>
    <lineage>
        <taxon>Eukaryota</taxon>
        <taxon>Viridiplantae</taxon>
        <taxon>Chlorophyta</taxon>
        <taxon>Mamiellophyceae</taxon>
        <taxon>Mamiellales</taxon>
        <taxon>Bathycoccaceae</taxon>
        <taxon>Ostreococcus</taxon>
    </lineage>
</organism>
<dbReference type="SMART" id="SM00487">
    <property type="entry name" value="DEXDc"/>
    <property type="match status" value="1"/>
</dbReference>
<evidence type="ECO:0000256" key="8">
    <source>
        <dbReference type="PROSITE-ProRule" id="PRU00175"/>
    </source>
</evidence>
<dbReference type="InterPro" id="IPR001650">
    <property type="entry name" value="Helicase_C-like"/>
</dbReference>
<dbReference type="InterPro" id="IPR038718">
    <property type="entry name" value="SNF2-like_sf"/>
</dbReference>
<dbReference type="SMART" id="SM00490">
    <property type="entry name" value="HELICc"/>
    <property type="match status" value="1"/>
</dbReference>